<dbReference type="Pfam" id="PF16933">
    <property type="entry name" value="PelG"/>
    <property type="match status" value="1"/>
</dbReference>
<feature type="transmembrane region" description="Helical" evidence="1">
    <location>
        <begin position="274"/>
        <end position="296"/>
    </location>
</feature>
<keyword evidence="1" id="KW-0472">Membrane</keyword>
<organism evidence="2 3">
    <name type="scientific">Streptococcus ferus</name>
    <dbReference type="NCBI Taxonomy" id="1345"/>
    <lineage>
        <taxon>Bacteria</taxon>
        <taxon>Bacillati</taxon>
        <taxon>Bacillota</taxon>
        <taxon>Bacilli</taxon>
        <taxon>Lactobacillales</taxon>
        <taxon>Streptococcaceae</taxon>
        <taxon>Streptococcus</taxon>
    </lineage>
</organism>
<feature type="transmembrane region" description="Helical" evidence="1">
    <location>
        <begin position="338"/>
        <end position="359"/>
    </location>
</feature>
<feature type="transmembrane region" description="Helical" evidence="1">
    <location>
        <begin position="402"/>
        <end position="418"/>
    </location>
</feature>
<name>A0A2X3WA21_9STRE</name>
<feature type="transmembrane region" description="Helical" evidence="1">
    <location>
        <begin position="424"/>
        <end position="441"/>
    </location>
</feature>
<dbReference type="KEGG" id="sfer:NCTC12278_01278"/>
<dbReference type="Proteomes" id="UP000249495">
    <property type="component" value="Chromosome 1"/>
</dbReference>
<gene>
    <name evidence="2" type="ORF">NCTC12278_01278</name>
</gene>
<feature type="transmembrane region" description="Helical" evidence="1">
    <location>
        <begin position="62"/>
        <end position="88"/>
    </location>
</feature>
<evidence type="ECO:0000313" key="3">
    <source>
        <dbReference type="Proteomes" id="UP000249495"/>
    </source>
</evidence>
<feature type="transmembrane region" description="Helical" evidence="1">
    <location>
        <begin position="162"/>
        <end position="183"/>
    </location>
</feature>
<evidence type="ECO:0000313" key="2">
    <source>
        <dbReference type="EMBL" id="SQF40703.1"/>
    </source>
</evidence>
<dbReference type="STRING" id="1123303.GCA_000372425_00799"/>
<dbReference type="InterPro" id="IPR031617">
    <property type="entry name" value="PelG"/>
</dbReference>
<dbReference type="EMBL" id="LS483343">
    <property type="protein sequence ID" value="SQF40703.1"/>
    <property type="molecule type" value="Genomic_DNA"/>
</dbReference>
<dbReference type="RefSeq" id="WP_018030127.1">
    <property type="nucleotide sequence ID" value="NZ_JBCLUB010000001.1"/>
</dbReference>
<feature type="transmembrane region" description="Helical" evidence="1">
    <location>
        <begin position="189"/>
        <end position="212"/>
    </location>
</feature>
<sequence length="483" mass="54211">MAGIGFELRKISDKGGFFAKQKVYAYTSIIYAGPLLLGILLLATIAYLSVIGGLDNQDRNTLLGLISYSTLFSLIFSSPFSFVLTRYVSDMLYEGKIKKILPSFFASSVLMLAMGGIVYSLFLLFSGIAFFKLLLCLLLFGELTLIWNALNYLTALKDYRNILLSFFIAILATFLSGLVLVLLSVPYGLLVSACIGYGVMFLGLIWLLCLYFPNSLQPSFEFLTYFDRFGDLFEIGSYLFVGLFAHILMTWFSVLGERVDGLLRTAPVYDVPAMFAFLTTLVATVSFVVSVEVLFYPKFQKYFNLYNENGNLLEIEQAEVEMLEVLQNELKYLAWKQLMATVLIMFLGNELLSALPLGFNAQMRGFFQTLCLAYGLYGIGNANLLALLYFADYQGAKQATKYFAISSVLLTFILQFFSKDFYGFGFLIASILLFFTASRRLHAYTKDLSYHILGSQPILPVAKSGKFTLWAKQLDGKIGKEDL</sequence>
<proteinExistence type="predicted"/>
<feature type="transmembrane region" description="Helical" evidence="1">
    <location>
        <begin position="128"/>
        <end position="150"/>
    </location>
</feature>
<feature type="transmembrane region" description="Helical" evidence="1">
    <location>
        <begin position="232"/>
        <end position="254"/>
    </location>
</feature>
<dbReference type="AlphaFoldDB" id="A0A2X3WA21"/>
<evidence type="ECO:0000256" key="1">
    <source>
        <dbReference type="SAM" id="Phobius"/>
    </source>
</evidence>
<feature type="transmembrane region" description="Helical" evidence="1">
    <location>
        <begin position="100"/>
        <end position="122"/>
    </location>
</feature>
<reference evidence="2 3" key="1">
    <citation type="submission" date="2018-06" db="EMBL/GenBank/DDBJ databases">
        <authorList>
            <consortium name="Pathogen Informatics"/>
            <person name="Doyle S."/>
        </authorList>
    </citation>
    <scope>NUCLEOTIDE SEQUENCE [LARGE SCALE GENOMIC DNA]</scope>
    <source>
        <strain evidence="2 3">NCTC12278</strain>
    </source>
</reference>
<feature type="transmembrane region" description="Helical" evidence="1">
    <location>
        <begin position="23"/>
        <end position="50"/>
    </location>
</feature>
<keyword evidence="1" id="KW-1133">Transmembrane helix</keyword>
<keyword evidence="1 2" id="KW-0812">Transmembrane</keyword>
<accession>A0A2X3WA21</accession>
<feature type="transmembrane region" description="Helical" evidence="1">
    <location>
        <begin position="365"/>
        <end position="390"/>
    </location>
</feature>
<keyword evidence="3" id="KW-1185">Reference proteome</keyword>
<protein>
    <submittedName>
        <fullName evidence="2">Transmembrane protein</fullName>
    </submittedName>
</protein>
<dbReference type="OrthoDB" id="37830at2"/>